<dbReference type="InterPro" id="IPR052218">
    <property type="entry name" value="Preflagellin_Peptidase"/>
</dbReference>
<evidence type="ECO:0000259" key="7">
    <source>
        <dbReference type="Pfam" id="PF01478"/>
    </source>
</evidence>
<dbReference type="PANTHER" id="PTHR36506">
    <property type="entry name" value="PREFLAGELLIN PEPTIDASE"/>
    <property type="match status" value="1"/>
</dbReference>
<keyword evidence="3 6" id="KW-0812">Transmembrane</keyword>
<evidence type="ECO:0000256" key="2">
    <source>
        <dbReference type="ARBA" id="ARBA00022475"/>
    </source>
</evidence>
<evidence type="ECO:0000256" key="5">
    <source>
        <dbReference type="ARBA" id="ARBA00023136"/>
    </source>
</evidence>
<evidence type="ECO:0000313" key="9">
    <source>
        <dbReference type="Proteomes" id="UP000249842"/>
    </source>
</evidence>
<feature type="domain" description="Prepilin type IV endopeptidase peptidase" evidence="7">
    <location>
        <begin position="11"/>
        <end position="106"/>
    </location>
</feature>
<dbReference type="Gene3D" id="1.20.120.1220">
    <property type="match status" value="1"/>
</dbReference>
<organism evidence="8 9">
    <name type="scientific">Phenylobacterium hankyongense</name>
    <dbReference type="NCBI Taxonomy" id="1813876"/>
    <lineage>
        <taxon>Bacteria</taxon>
        <taxon>Pseudomonadati</taxon>
        <taxon>Pseudomonadota</taxon>
        <taxon>Alphaproteobacteria</taxon>
        <taxon>Caulobacterales</taxon>
        <taxon>Caulobacteraceae</taxon>
        <taxon>Phenylobacterium</taxon>
    </lineage>
</organism>
<protein>
    <recommendedName>
        <fullName evidence="7">Prepilin type IV endopeptidase peptidase domain-containing protein</fullName>
    </recommendedName>
</protein>
<evidence type="ECO:0000256" key="1">
    <source>
        <dbReference type="ARBA" id="ARBA00004651"/>
    </source>
</evidence>
<evidence type="ECO:0000256" key="3">
    <source>
        <dbReference type="ARBA" id="ARBA00022692"/>
    </source>
</evidence>
<comment type="subcellular location">
    <subcellularLocation>
        <location evidence="1">Cell membrane</location>
        <topology evidence="1">Multi-pass membrane protein</topology>
    </subcellularLocation>
</comment>
<keyword evidence="5 6" id="KW-0472">Membrane</keyword>
<feature type="transmembrane region" description="Helical" evidence="6">
    <location>
        <begin position="28"/>
        <end position="47"/>
    </location>
</feature>
<dbReference type="InterPro" id="IPR000045">
    <property type="entry name" value="Prepilin_IV_endopep_pep"/>
</dbReference>
<comment type="caution">
    <text evidence="8">The sequence shown here is derived from an EMBL/GenBank/DDBJ whole genome shotgun (WGS) entry which is preliminary data.</text>
</comment>
<accession>A0A328B096</accession>
<feature type="transmembrane region" description="Helical" evidence="6">
    <location>
        <begin position="93"/>
        <end position="115"/>
    </location>
</feature>
<name>A0A328B096_9CAUL</name>
<dbReference type="Pfam" id="PF01478">
    <property type="entry name" value="Peptidase_A24"/>
    <property type="match status" value="1"/>
</dbReference>
<dbReference type="GO" id="GO:0004190">
    <property type="term" value="F:aspartic-type endopeptidase activity"/>
    <property type="evidence" value="ECO:0007669"/>
    <property type="project" value="InterPro"/>
</dbReference>
<sequence length="154" mass="15882">MSVAAFVWFNAVLLIAAACDLRTFRIPNILPILLAAGALVLALPATPAEALSRLACVGVVAVLGLALYLRGLMGGGDLKLLAGAAFWIPFPELANFAILLGLAGGLQGVGTLVWVRVAPSSEGTLARGDWRKMPYAVSIAVAGLVWSGVRFLAG</sequence>
<proteinExistence type="predicted"/>
<keyword evidence="4 6" id="KW-1133">Transmembrane helix</keyword>
<dbReference type="GO" id="GO:0005886">
    <property type="term" value="C:plasma membrane"/>
    <property type="evidence" value="ECO:0007669"/>
    <property type="project" value="UniProtKB-SubCell"/>
</dbReference>
<keyword evidence="2" id="KW-1003">Cell membrane</keyword>
<evidence type="ECO:0000313" key="8">
    <source>
        <dbReference type="EMBL" id="RAK60800.1"/>
    </source>
</evidence>
<evidence type="ECO:0000256" key="6">
    <source>
        <dbReference type="SAM" id="Phobius"/>
    </source>
</evidence>
<feature type="transmembrane region" description="Helical" evidence="6">
    <location>
        <begin position="135"/>
        <end position="153"/>
    </location>
</feature>
<dbReference type="PANTHER" id="PTHR36506:SF1">
    <property type="entry name" value="PREFLAGELLIN PEPTIDASE"/>
    <property type="match status" value="1"/>
</dbReference>
<gene>
    <name evidence="8" type="ORF">DJ021_13775</name>
</gene>
<dbReference type="EMBL" id="QFYP01000001">
    <property type="protein sequence ID" value="RAK60800.1"/>
    <property type="molecule type" value="Genomic_DNA"/>
</dbReference>
<keyword evidence="9" id="KW-1185">Reference proteome</keyword>
<dbReference type="Proteomes" id="UP000249842">
    <property type="component" value="Unassembled WGS sequence"/>
</dbReference>
<dbReference type="RefSeq" id="WP_111458092.1">
    <property type="nucleotide sequence ID" value="NZ_QFYP01000001.1"/>
</dbReference>
<feature type="transmembrane region" description="Helical" evidence="6">
    <location>
        <begin position="54"/>
        <end position="73"/>
    </location>
</feature>
<evidence type="ECO:0000256" key="4">
    <source>
        <dbReference type="ARBA" id="ARBA00022989"/>
    </source>
</evidence>
<reference evidence="9" key="1">
    <citation type="submission" date="2018-05" db="EMBL/GenBank/DDBJ databases">
        <authorList>
            <person name="Li X."/>
        </authorList>
    </citation>
    <scope>NUCLEOTIDE SEQUENCE [LARGE SCALE GENOMIC DNA]</scope>
    <source>
        <strain evidence="9">HKS-05</strain>
    </source>
</reference>
<dbReference type="AlphaFoldDB" id="A0A328B096"/>